<dbReference type="Pfam" id="PF09084">
    <property type="entry name" value="NMT1"/>
    <property type="match status" value="1"/>
</dbReference>
<keyword evidence="3" id="KW-0732">Signal</keyword>
<sequence length="316" mass="33193">MLLVTTGCGLLGGGTSGSPGDAAAGLEQTRIKVGAMPIIDYAPMHLAIRNGYFRDEGLDVETVNIAGGETSVTGLVSGELDVTFGNWMSFFAAQAKGVADLRLVADGYQSRPHNFVVVVPQGSAISRPEDLAGKKIAVTIRGAITELLAKAALDANSVQQSGVSYVEVPFPAMPAALKARQVDAAVMVEPFITHAERSIGALPVLDVAQGATADFPISGYATTAALVRDKPKTVAAFRRALLRGQREAADRAKVEQVLPTFAKIDKATASLVHLGSFPTRLDAVRIQRVADLMAVHGLLPRPLRVDAMVMENLPGS</sequence>
<protein>
    <submittedName>
        <fullName evidence="5">ABC transporter substrate-binding protein</fullName>
    </submittedName>
</protein>
<evidence type="ECO:0000259" key="4">
    <source>
        <dbReference type="SMART" id="SM00062"/>
    </source>
</evidence>
<comment type="similarity">
    <text evidence="2">Belongs to the bacterial solute-binding protein SsuA/TauA family.</text>
</comment>
<keyword evidence="6" id="KW-1185">Reference proteome</keyword>
<evidence type="ECO:0000256" key="3">
    <source>
        <dbReference type="ARBA" id="ARBA00022729"/>
    </source>
</evidence>
<dbReference type="Proteomes" id="UP001589693">
    <property type="component" value="Unassembled WGS sequence"/>
</dbReference>
<evidence type="ECO:0000313" key="5">
    <source>
        <dbReference type="EMBL" id="MFB9906003.1"/>
    </source>
</evidence>
<dbReference type="PANTHER" id="PTHR30024">
    <property type="entry name" value="ALIPHATIC SULFONATES-BINDING PROTEIN-RELATED"/>
    <property type="match status" value="1"/>
</dbReference>
<dbReference type="Gene3D" id="3.40.190.10">
    <property type="entry name" value="Periplasmic binding protein-like II"/>
    <property type="match status" value="2"/>
</dbReference>
<reference evidence="5 6" key="1">
    <citation type="submission" date="2024-09" db="EMBL/GenBank/DDBJ databases">
        <authorList>
            <person name="Sun Q."/>
            <person name="Mori K."/>
        </authorList>
    </citation>
    <scope>NUCLEOTIDE SEQUENCE [LARGE SCALE GENOMIC DNA]</scope>
    <source>
        <strain evidence="5 6">TBRC 7907</strain>
    </source>
</reference>
<dbReference type="PANTHER" id="PTHR30024:SF47">
    <property type="entry name" value="TAURINE-BINDING PERIPLASMIC PROTEIN"/>
    <property type="match status" value="1"/>
</dbReference>
<dbReference type="RefSeq" id="WP_377853573.1">
    <property type="nucleotide sequence ID" value="NZ_JBHLZU010000017.1"/>
</dbReference>
<proteinExistence type="inferred from homology"/>
<accession>A0ABV5ZYQ4</accession>
<dbReference type="SUPFAM" id="SSF53850">
    <property type="entry name" value="Periplasmic binding protein-like II"/>
    <property type="match status" value="1"/>
</dbReference>
<evidence type="ECO:0000313" key="6">
    <source>
        <dbReference type="Proteomes" id="UP001589693"/>
    </source>
</evidence>
<comment type="caution">
    <text evidence="5">The sequence shown here is derived from an EMBL/GenBank/DDBJ whole genome shotgun (WGS) entry which is preliminary data.</text>
</comment>
<evidence type="ECO:0000256" key="2">
    <source>
        <dbReference type="ARBA" id="ARBA00010742"/>
    </source>
</evidence>
<dbReference type="InterPro" id="IPR015168">
    <property type="entry name" value="SsuA/THI5"/>
</dbReference>
<comment type="subcellular location">
    <subcellularLocation>
        <location evidence="1">Periplasm</location>
    </subcellularLocation>
</comment>
<feature type="domain" description="Solute-binding protein family 3/N-terminal" evidence="4">
    <location>
        <begin position="30"/>
        <end position="250"/>
    </location>
</feature>
<name>A0ABV5ZYQ4_9PSEU</name>
<dbReference type="InterPro" id="IPR001638">
    <property type="entry name" value="Solute-binding_3/MltF_N"/>
</dbReference>
<gene>
    <name evidence="5" type="ORF">ACFFQA_18870</name>
</gene>
<evidence type="ECO:0000256" key="1">
    <source>
        <dbReference type="ARBA" id="ARBA00004418"/>
    </source>
</evidence>
<dbReference type="EMBL" id="JBHLZU010000017">
    <property type="protein sequence ID" value="MFB9906003.1"/>
    <property type="molecule type" value="Genomic_DNA"/>
</dbReference>
<dbReference type="SMART" id="SM00062">
    <property type="entry name" value="PBPb"/>
    <property type="match status" value="1"/>
</dbReference>
<organism evidence="5 6">
    <name type="scientific">Allokutzneria oryzae</name>
    <dbReference type="NCBI Taxonomy" id="1378989"/>
    <lineage>
        <taxon>Bacteria</taxon>
        <taxon>Bacillati</taxon>
        <taxon>Actinomycetota</taxon>
        <taxon>Actinomycetes</taxon>
        <taxon>Pseudonocardiales</taxon>
        <taxon>Pseudonocardiaceae</taxon>
        <taxon>Allokutzneria</taxon>
    </lineage>
</organism>